<evidence type="ECO:0000313" key="14">
    <source>
        <dbReference type="Proteomes" id="UP000504606"/>
    </source>
</evidence>
<dbReference type="GO" id="GO:0016499">
    <property type="term" value="F:orexin receptor activity"/>
    <property type="evidence" value="ECO:0007669"/>
    <property type="project" value="InterPro"/>
</dbReference>
<dbReference type="OrthoDB" id="5987936at2759"/>
<dbReference type="PRINTS" id="PR00237">
    <property type="entry name" value="GPCRRHODOPSN"/>
</dbReference>
<evidence type="ECO:0000256" key="2">
    <source>
        <dbReference type="ARBA" id="ARBA00010663"/>
    </source>
</evidence>
<feature type="compositionally biased region" description="Basic residues" evidence="10">
    <location>
        <begin position="323"/>
        <end position="339"/>
    </location>
</feature>
<feature type="compositionally biased region" description="Low complexity" evidence="10">
    <location>
        <begin position="47"/>
        <end position="58"/>
    </location>
</feature>
<evidence type="ECO:0000256" key="9">
    <source>
        <dbReference type="RuleBase" id="RU000688"/>
    </source>
</evidence>
<feature type="compositionally biased region" description="Polar residues" evidence="10">
    <location>
        <begin position="263"/>
        <end position="276"/>
    </location>
</feature>
<protein>
    <submittedName>
        <fullName evidence="15">Uncharacterized protein LOC113208546 isoform X1</fullName>
    </submittedName>
</protein>
<evidence type="ECO:0000256" key="11">
    <source>
        <dbReference type="SAM" id="Phobius"/>
    </source>
</evidence>
<dbReference type="PROSITE" id="PS00237">
    <property type="entry name" value="G_PROTEIN_RECEP_F1_1"/>
    <property type="match status" value="1"/>
</dbReference>
<feature type="transmembrane region" description="Helical" evidence="11">
    <location>
        <begin position="542"/>
        <end position="561"/>
    </location>
</feature>
<evidence type="ECO:0000313" key="15">
    <source>
        <dbReference type="RefSeq" id="XP_052127344.1"/>
    </source>
</evidence>
<dbReference type="CDD" id="cd15208">
    <property type="entry name" value="7tmA_OXR"/>
    <property type="match status" value="1"/>
</dbReference>
<feature type="signal peptide" evidence="12">
    <location>
        <begin position="1"/>
        <end position="25"/>
    </location>
</feature>
<keyword evidence="7 9" id="KW-0675">Receptor</keyword>
<evidence type="ECO:0000256" key="4">
    <source>
        <dbReference type="ARBA" id="ARBA00022989"/>
    </source>
</evidence>
<dbReference type="SMART" id="SM01381">
    <property type="entry name" value="7TM_GPCR_Srsx"/>
    <property type="match status" value="1"/>
</dbReference>
<keyword evidence="6 11" id="KW-0472">Membrane</keyword>
<feature type="compositionally biased region" description="Polar residues" evidence="10">
    <location>
        <begin position="132"/>
        <end position="143"/>
    </location>
</feature>
<name>A0A9C6X1E5_FRAOC</name>
<dbReference type="InterPro" id="IPR017452">
    <property type="entry name" value="GPCR_Rhodpsn_7TM"/>
</dbReference>
<evidence type="ECO:0000256" key="5">
    <source>
        <dbReference type="ARBA" id="ARBA00023040"/>
    </source>
</evidence>
<evidence type="ECO:0000256" key="6">
    <source>
        <dbReference type="ARBA" id="ARBA00023136"/>
    </source>
</evidence>
<feature type="transmembrane region" description="Helical" evidence="11">
    <location>
        <begin position="425"/>
        <end position="450"/>
    </location>
</feature>
<dbReference type="GO" id="GO:0007631">
    <property type="term" value="P:feeding behavior"/>
    <property type="evidence" value="ECO:0007669"/>
    <property type="project" value="InterPro"/>
</dbReference>
<proteinExistence type="inferred from homology"/>
<dbReference type="InterPro" id="IPR000276">
    <property type="entry name" value="GPCR_Rhodpsn"/>
</dbReference>
<dbReference type="KEGG" id="foc:113208546"/>
<keyword evidence="12" id="KW-0732">Signal</keyword>
<dbReference type="PANTHER" id="PTHR45695:SF15">
    <property type="entry name" value="OPSIN RH2"/>
    <property type="match status" value="1"/>
</dbReference>
<feature type="transmembrane region" description="Helical" evidence="11">
    <location>
        <begin position="707"/>
        <end position="726"/>
    </location>
</feature>
<evidence type="ECO:0000256" key="10">
    <source>
        <dbReference type="SAM" id="MobiDB-lite"/>
    </source>
</evidence>
<keyword evidence="14" id="KW-1185">Reference proteome</keyword>
<feature type="compositionally biased region" description="Low complexity" evidence="10">
    <location>
        <begin position="311"/>
        <end position="322"/>
    </location>
</feature>
<feature type="region of interest" description="Disordered" evidence="10">
    <location>
        <begin position="761"/>
        <end position="836"/>
    </location>
</feature>
<dbReference type="InterPro" id="IPR000204">
    <property type="entry name" value="Orexin_rcpt"/>
</dbReference>
<keyword evidence="3 9" id="KW-0812">Transmembrane</keyword>
<feature type="chain" id="PRO_5039544220" evidence="12">
    <location>
        <begin position="26"/>
        <end position="836"/>
    </location>
</feature>
<gene>
    <name evidence="15" type="primary">LOC113208546</name>
</gene>
<dbReference type="Pfam" id="PF00001">
    <property type="entry name" value="7tm_1"/>
    <property type="match status" value="1"/>
</dbReference>
<feature type="compositionally biased region" description="Polar residues" evidence="10">
    <location>
        <begin position="59"/>
        <end position="72"/>
    </location>
</feature>
<evidence type="ECO:0000256" key="1">
    <source>
        <dbReference type="ARBA" id="ARBA00004141"/>
    </source>
</evidence>
<keyword evidence="5 9" id="KW-0297">G-protein coupled receptor</keyword>
<dbReference type="PRINTS" id="PR01064">
    <property type="entry name" value="OREXINR"/>
</dbReference>
<evidence type="ECO:0000256" key="7">
    <source>
        <dbReference type="ARBA" id="ARBA00023170"/>
    </source>
</evidence>
<feature type="compositionally biased region" description="Low complexity" evidence="10">
    <location>
        <begin position="340"/>
        <end position="349"/>
    </location>
</feature>
<feature type="transmembrane region" description="Helical" evidence="11">
    <location>
        <begin position="668"/>
        <end position="687"/>
    </location>
</feature>
<keyword evidence="4 11" id="KW-1133">Transmembrane helix</keyword>
<dbReference type="PANTHER" id="PTHR45695">
    <property type="entry name" value="LEUCOKININ RECEPTOR-RELATED"/>
    <property type="match status" value="1"/>
</dbReference>
<evidence type="ECO:0000259" key="13">
    <source>
        <dbReference type="PROSITE" id="PS50262"/>
    </source>
</evidence>
<dbReference type="GeneID" id="113208546"/>
<evidence type="ECO:0000256" key="3">
    <source>
        <dbReference type="ARBA" id="ARBA00022692"/>
    </source>
</evidence>
<feature type="compositionally biased region" description="Pro residues" evidence="10">
    <location>
        <begin position="784"/>
        <end position="796"/>
    </location>
</feature>
<feature type="compositionally biased region" description="Low complexity" evidence="10">
    <location>
        <begin position="170"/>
        <end position="215"/>
    </location>
</feature>
<feature type="compositionally biased region" description="Low complexity" evidence="10">
    <location>
        <begin position="79"/>
        <end position="131"/>
    </location>
</feature>
<dbReference type="AlphaFoldDB" id="A0A9C6X1E5"/>
<organism evidence="14 15">
    <name type="scientific">Frankliniella occidentalis</name>
    <name type="common">Western flower thrips</name>
    <name type="synonym">Euthrips occidentalis</name>
    <dbReference type="NCBI Taxonomy" id="133901"/>
    <lineage>
        <taxon>Eukaryota</taxon>
        <taxon>Metazoa</taxon>
        <taxon>Ecdysozoa</taxon>
        <taxon>Arthropoda</taxon>
        <taxon>Hexapoda</taxon>
        <taxon>Insecta</taxon>
        <taxon>Pterygota</taxon>
        <taxon>Neoptera</taxon>
        <taxon>Paraneoptera</taxon>
        <taxon>Thysanoptera</taxon>
        <taxon>Terebrantia</taxon>
        <taxon>Thripoidea</taxon>
        <taxon>Thripidae</taxon>
        <taxon>Frankliniella</taxon>
    </lineage>
</organism>
<accession>A0A9C6X1E5</accession>
<feature type="transmembrane region" description="Helical" evidence="11">
    <location>
        <begin position="596"/>
        <end position="618"/>
    </location>
</feature>
<feature type="transmembrane region" description="Helical" evidence="11">
    <location>
        <begin position="499"/>
        <end position="521"/>
    </location>
</feature>
<feature type="compositionally biased region" description="Low complexity" evidence="10">
    <location>
        <begin position="239"/>
        <end position="262"/>
    </location>
</feature>
<comment type="similarity">
    <text evidence="2 9">Belongs to the G-protein coupled receptor 1 family.</text>
</comment>
<dbReference type="GO" id="GO:0005886">
    <property type="term" value="C:plasma membrane"/>
    <property type="evidence" value="ECO:0007669"/>
    <property type="project" value="TreeGrafter"/>
</dbReference>
<feature type="domain" description="G-protein coupled receptors family 1 profile" evidence="13">
    <location>
        <begin position="441"/>
        <end position="723"/>
    </location>
</feature>
<dbReference type="Gene3D" id="1.20.1070.10">
    <property type="entry name" value="Rhodopsin 7-helix transmembrane proteins"/>
    <property type="match status" value="1"/>
</dbReference>
<dbReference type="PROSITE" id="PS50262">
    <property type="entry name" value="G_PROTEIN_RECEP_F1_2"/>
    <property type="match status" value="1"/>
</dbReference>
<feature type="transmembrane region" description="Helical" evidence="11">
    <location>
        <begin position="462"/>
        <end position="484"/>
    </location>
</feature>
<dbReference type="Proteomes" id="UP000504606">
    <property type="component" value="Unplaced"/>
</dbReference>
<evidence type="ECO:0000256" key="12">
    <source>
        <dbReference type="SAM" id="SignalP"/>
    </source>
</evidence>
<dbReference type="SUPFAM" id="SSF81321">
    <property type="entry name" value="Family A G protein-coupled receptor-like"/>
    <property type="match status" value="1"/>
</dbReference>
<reference evidence="15" key="1">
    <citation type="submission" date="2025-08" db="UniProtKB">
        <authorList>
            <consortium name="RefSeq"/>
        </authorList>
    </citation>
    <scope>IDENTIFICATION</scope>
    <source>
        <tissue evidence="15">Whole organism</tissue>
    </source>
</reference>
<dbReference type="RefSeq" id="XP_052127344.1">
    <property type="nucleotide sequence ID" value="XM_052271384.1"/>
</dbReference>
<comment type="subcellular location">
    <subcellularLocation>
        <location evidence="1">Membrane</location>
        <topology evidence="1">Multi-pass membrane protein</topology>
    </subcellularLocation>
</comment>
<keyword evidence="8 9" id="KW-0807">Transducer</keyword>
<sequence>MAVVLMRSVMLLLLAHGLGPGGSSARVADLPTTRDPHVTPLSAVGPTTAATSNVTSTSDMSANSTAKASSPVGSDRYPTVTTNASVSSTTNTSVSSTTNASVSSTNASVSSTTNTSVSSTTNASVSFTTSSPASTAIPGSTEGSIPGYGPIPTTALTSMTPSPPTLKANTTMSTSPTSTTSTTTTTTTTNRPSPTILATAWTPTSRTTTTTPSTWEAPVNSSHQAPHRTVLRTSVTPRPLASSTSSVSTAPAPSLTLPSTTTGVPTASTRWRTVPSTLPRPAATSPSATVEPLSPPHEAALRPAAGPPSTPASASRGSLRTPRTGHHHHFTTPTPHRKPPSNATSRTPPTTRPPSARERPFVEEIGVVVMAVTSPPLLDNDSAPDGWNGTYFNDSCRNYTNDYCVPDEEYLDMMLEYIMPTKMEWVIIAMHCAVFIGGLVGNALVCLAVYRNHTMRTVTNYFIVNLAVADFLVILMCLPPTVLWDVTETWFMGTALCKIVLYFQTVSVTVSVLTLTTISVDRWYAICFPLKFKSTTSRAKKAIIIIWLLALSFDVPELVVLETKRKALGIDTIFFTQCLPTWGDSSETTYHCVKTLFLFFLPLAFMTVTYVQIVKVLWSKTNIPGHAETKSLSYQYCNGNGVSGTRRTMHRSISASSQILSRRKAAKMLVVVVLMFFICYLPVHLLSILRYTMIIPQTELMTVTAMFVHWLCYANSAVNPLIYNFMSGKFRREFSHTFGCSCRSRQIHRGSTVHCAASNRCRTPSAPSSPCTPPATPTELLPLYTPPPTPHRPPGFQPSVRLLDSDGQDGPGRDQRGAGPGSPCPSDRPLVPPGAS</sequence>
<feature type="region of interest" description="Disordered" evidence="10">
    <location>
        <begin position="21"/>
        <end position="360"/>
    </location>
</feature>
<evidence type="ECO:0000256" key="8">
    <source>
        <dbReference type="ARBA" id="ARBA00023224"/>
    </source>
</evidence>